<dbReference type="Pfam" id="PF01381">
    <property type="entry name" value="HTH_3"/>
    <property type="match status" value="1"/>
</dbReference>
<dbReference type="InterPro" id="IPR050807">
    <property type="entry name" value="TransReg_Diox_bact_type"/>
</dbReference>
<dbReference type="GO" id="GO:0005829">
    <property type="term" value="C:cytosol"/>
    <property type="evidence" value="ECO:0007669"/>
    <property type="project" value="TreeGrafter"/>
</dbReference>
<feature type="domain" description="HTH cro/C1-type" evidence="2">
    <location>
        <begin position="12"/>
        <end position="66"/>
    </location>
</feature>
<evidence type="ECO:0000313" key="3">
    <source>
        <dbReference type="EMBL" id="TMQ75624.1"/>
    </source>
</evidence>
<dbReference type="PANTHER" id="PTHR46797">
    <property type="entry name" value="HTH-TYPE TRANSCRIPTIONAL REGULATOR"/>
    <property type="match status" value="1"/>
</dbReference>
<gene>
    <name evidence="3" type="ORF">ACCUM_0799</name>
</gene>
<name>A0A5S4EJU8_9PROT</name>
<reference evidence="3 4" key="1">
    <citation type="submission" date="2019-04" db="EMBL/GenBank/DDBJ databases">
        <title>A novel phosphate-accumulating bacterium identified in bioreactor for phosphate removal from wastewater.</title>
        <authorList>
            <person name="Kotlyarov R.Y."/>
            <person name="Beletsky A.V."/>
            <person name="Kallistova A.Y."/>
            <person name="Dorofeev A.G."/>
            <person name="Nikolaev Y.Y."/>
            <person name="Pimenov N.V."/>
            <person name="Ravin N.V."/>
            <person name="Mardanov A.V."/>
        </authorList>
    </citation>
    <scope>NUCLEOTIDE SEQUENCE [LARGE SCALE GENOMIC DNA]</scope>
    <source>
        <strain evidence="3 4">Bin19</strain>
    </source>
</reference>
<dbReference type="InterPro" id="IPR049639">
    <property type="entry name" value="RstR"/>
</dbReference>
<dbReference type="Gene3D" id="1.10.260.40">
    <property type="entry name" value="lambda repressor-like DNA-binding domains"/>
    <property type="match status" value="1"/>
</dbReference>
<evidence type="ECO:0000313" key="4">
    <source>
        <dbReference type="Proteomes" id="UP000306324"/>
    </source>
</evidence>
<dbReference type="CDD" id="cd00093">
    <property type="entry name" value="HTH_XRE"/>
    <property type="match status" value="1"/>
</dbReference>
<evidence type="ECO:0000259" key="2">
    <source>
        <dbReference type="PROSITE" id="PS50943"/>
    </source>
</evidence>
<evidence type="ECO:0000256" key="1">
    <source>
        <dbReference type="ARBA" id="ARBA00023125"/>
    </source>
</evidence>
<dbReference type="InterPro" id="IPR001387">
    <property type="entry name" value="Cro/C1-type_HTH"/>
</dbReference>
<dbReference type="NCBIfam" id="NF041951">
    <property type="entry name" value="phage_RstR"/>
    <property type="match status" value="1"/>
</dbReference>
<dbReference type="PROSITE" id="PS50943">
    <property type="entry name" value="HTH_CROC1"/>
    <property type="match status" value="1"/>
</dbReference>
<dbReference type="SMART" id="SM00530">
    <property type="entry name" value="HTH_XRE"/>
    <property type="match status" value="1"/>
</dbReference>
<dbReference type="SUPFAM" id="SSF47413">
    <property type="entry name" value="lambda repressor-like DNA-binding domains"/>
    <property type="match status" value="1"/>
</dbReference>
<accession>A0A5S4EJU8</accession>
<sequence length="120" mass="13608">MTEKLDGFAQRLKELRKQKNLSQTDLGQLAGLHYTHIGRFERGTSRPSGDTLKRLADALGVTSDYLLDGAADEVAKARFEDRELLKQFQEVEQLPDDDKNVIKKLLDAFLTKKHLQALAR</sequence>
<dbReference type="AlphaFoldDB" id="A0A5S4EJU8"/>
<protein>
    <submittedName>
        <fullName evidence="3">Putative transcriptional regulatory protein</fullName>
    </submittedName>
</protein>
<dbReference type="PANTHER" id="PTHR46797:SF1">
    <property type="entry name" value="METHYLPHOSPHONATE SYNTHASE"/>
    <property type="match status" value="1"/>
</dbReference>
<dbReference type="GO" id="GO:0003677">
    <property type="term" value="F:DNA binding"/>
    <property type="evidence" value="ECO:0007669"/>
    <property type="project" value="UniProtKB-KW"/>
</dbReference>
<comment type="caution">
    <text evidence="3">The sequence shown here is derived from an EMBL/GenBank/DDBJ whole genome shotgun (WGS) entry which is preliminary data.</text>
</comment>
<keyword evidence="4" id="KW-1185">Reference proteome</keyword>
<keyword evidence="1" id="KW-0238">DNA-binding</keyword>
<dbReference type="RefSeq" id="WP_046535987.1">
    <property type="nucleotide sequence ID" value="NZ_SWAD01000083.1"/>
</dbReference>
<organism evidence="3 4">
    <name type="scientific">Candidatus Accumulibacter phosphatis</name>
    <dbReference type="NCBI Taxonomy" id="327160"/>
    <lineage>
        <taxon>Bacteria</taxon>
        <taxon>Pseudomonadati</taxon>
        <taxon>Pseudomonadota</taxon>
        <taxon>Betaproteobacteria</taxon>
        <taxon>Candidatus Accumulibacter</taxon>
    </lineage>
</organism>
<dbReference type="InterPro" id="IPR010982">
    <property type="entry name" value="Lambda_DNA-bd_dom_sf"/>
</dbReference>
<dbReference type="EMBL" id="SWAD01000083">
    <property type="protein sequence ID" value="TMQ75624.1"/>
    <property type="molecule type" value="Genomic_DNA"/>
</dbReference>
<dbReference type="Proteomes" id="UP000306324">
    <property type="component" value="Unassembled WGS sequence"/>
</dbReference>
<proteinExistence type="predicted"/>
<dbReference type="GO" id="GO:0003700">
    <property type="term" value="F:DNA-binding transcription factor activity"/>
    <property type="evidence" value="ECO:0007669"/>
    <property type="project" value="TreeGrafter"/>
</dbReference>